<comment type="caution">
    <text evidence="1">The sequence shown here is derived from an EMBL/GenBank/DDBJ whole genome shotgun (WGS) entry which is preliminary data.</text>
</comment>
<proteinExistence type="predicted"/>
<organism evidence="1 2">
    <name type="scientific">Micromonospora taraxaci</name>
    <dbReference type="NCBI Taxonomy" id="1316803"/>
    <lineage>
        <taxon>Bacteria</taxon>
        <taxon>Bacillati</taxon>
        <taxon>Actinomycetota</taxon>
        <taxon>Actinomycetes</taxon>
        <taxon>Micromonosporales</taxon>
        <taxon>Micromonosporaceae</taxon>
        <taxon>Micromonospora</taxon>
    </lineage>
</organism>
<dbReference type="SUPFAM" id="SSF54909">
    <property type="entry name" value="Dimeric alpha+beta barrel"/>
    <property type="match status" value="1"/>
</dbReference>
<dbReference type="Proteomes" id="UP000317685">
    <property type="component" value="Unassembled WGS sequence"/>
</dbReference>
<protein>
    <submittedName>
        <fullName evidence="1">YCII-related domain-containing protein</fullName>
    </submittedName>
</protein>
<dbReference type="EMBL" id="VIWZ01000002">
    <property type="protein sequence ID" value="TWG10258.1"/>
    <property type="molecule type" value="Genomic_DNA"/>
</dbReference>
<dbReference type="AlphaFoldDB" id="A0A561VF87"/>
<dbReference type="InterPro" id="IPR011008">
    <property type="entry name" value="Dimeric_a/b-barrel"/>
</dbReference>
<gene>
    <name evidence="1" type="ORF">FHU34_12714</name>
</gene>
<accession>A0A561VF87</accession>
<evidence type="ECO:0000313" key="2">
    <source>
        <dbReference type="Proteomes" id="UP000317685"/>
    </source>
</evidence>
<evidence type="ECO:0000313" key="1">
    <source>
        <dbReference type="EMBL" id="TWG10258.1"/>
    </source>
</evidence>
<reference evidence="1 2" key="1">
    <citation type="submission" date="2019-06" db="EMBL/GenBank/DDBJ databases">
        <title>Sequencing the genomes of 1000 actinobacteria strains.</title>
        <authorList>
            <person name="Klenk H.-P."/>
        </authorList>
    </citation>
    <scope>NUCLEOTIDE SEQUENCE [LARGE SCALE GENOMIC DNA]</scope>
    <source>
        <strain evidence="1 2">DSM 45885</strain>
    </source>
</reference>
<keyword evidence="2" id="KW-1185">Reference proteome</keyword>
<name>A0A561VF87_9ACTN</name>
<sequence length="51" mass="5506">MAGPFPDDSGALLIFDVADAETLAAIVAEDPYYRTPGVTIVSQREWAPIVR</sequence>